<dbReference type="EMBL" id="LLXJ01000114">
    <property type="protein sequence ID" value="PKC14868.1"/>
    <property type="molecule type" value="Genomic_DNA"/>
</dbReference>
<evidence type="ECO:0000313" key="1">
    <source>
        <dbReference type="EMBL" id="PKC14868.1"/>
    </source>
</evidence>
<dbReference type="VEuPathDB" id="FungiDB:RhiirFUN_025451"/>
<dbReference type="VEuPathDB" id="FungiDB:FUN_022599"/>
<dbReference type="Proteomes" id="UP000232722">
    <property type="component" value="Unassembled WGS sequence"/>
</dbReference>
<accession>A0A2N0Q721</accession>
<protein>
    <submittedName>
        <fullName evidence="1">Uncharacterized protein</fullName>
    </submittedName>
</protein>
<dbReference type="VEuPathDB" id="FungiDB:RhiirA1_454023"/>
<proteinExistence type="predicted"/>
<comment type="caution">
    <text evidence="1">The sequence shown here is derived from an EMBL/GenBank/DDBJ whole genome shotgun (WGS) entry which is preliminary data.</text>
</comment>
<name>A0A2N0Q721_9GLOM</name>
<sequence>MSHKQSRTHPYIQKINLDNSKRIRRKPQKLCYNCKETIDCVKLVSNKVNKIEEIVNNFKNIKKKPEKLSKFNAKFTLNNVPCELEYDLSSFTLENLQKLVAITTQFTILILPQIILPRAILPQAILPQAMIFLNHLTEK</sequence>
<dbReference type="AlphaFoldDB" id="A0A2N0Q721"/>
<gene>
    <name evidence="1" type="ORF">RhiirA5_495026</name>
</gene>
<reference evidence="1 2" key="2">
    <citation type="submission" date="2017-09" db="EMBL/GenBank/DDBJ databases">
        <title>Extensive intraspecific genome diversity in a model arbuscular mycorrhizal fungus.</title>
        <authorList>
            <person name="Chen E.C."/>
            <person name="Morin E."/>
            <person name="Beaudet D."/>
            <person name="Noel J."/>
            <person name="Ndikumana S."/>
            <person name="Charron P."/>
            <person name="St-Onge C."/>
            <person name="Giorgi J."/>
            <person name="Grigoriev I.V."/>
            <person name="Roux C."/>
            <person name="Martin F.M."/>
            <person name="Corradi N."/>
        </authorList>
    </citation>
    <scope>NUCLEOTIDE SEQUENCE [LARGE SCALE GENOMIC DNA]</scope>
    <source>
        <strain evidence="1 2">A5</strain>
    </source>
</reference>
<evidence type="ECO:0000313" key="2">
    <source>
        <dbReference type="Proteomes" id="UP000232722"/>
    </source>
</evidence>
<reference evidence="1 2" key="1">
    <citation type="submission" date="2016-04" db="EMBL/GenBank/DDBJ databases">
        <title>Genome analyses suggest a sexual origin of heterokaryosis in a supposedly ancient asexual fungus.</title>
        <authorList>
            <person name="Ropars J."/>
            <person name="Sedzielewska K."/>
            <person name="Noel J."/>
            <person name="Charron P."/>
            <person name="Farinelli L."/>
            <person name="Marton T."/>
            <person name="Kruger M."/>
            <person name="Pelin A."/>
            <person name="Brachmann A."/>
            <person name="Corradi N."/>
        </authorList>
    </citation>
    <scope>NUCLEOTIDE SEQUENCE [LARGE SCALE GENOMIC DNA]</scope>
    <source>
        <strain evidence="1 2">A5</strain>
    </source>
</reference>
<organism evidence="1 2">
    <name type="scientific">Rhizophagus irregularis</name>
    <dbReference type="NCBI Taxonomy" id="588596"/>
    <lineage>
        <taxon>Eukaryota</taxon>
        <taxon>Fungi</taxon>
        <taxon>Fungi incertae sedis</taxon>
        <taxon>Mucoromycota</taxon>
        <taxon>Glomeromycotina</taxon>
        <taxon>Glomeromycetes</taxon>
        <taxon>Glomerales</taxon>
        <taxon>Glomeraceae</taxon>
        <taxon>Rhizophagus</taxon>
    </lineage>
</organism>